<accession>A0ABR6I8E0</accession>
<reference evidence="1 2" key="1">
    <citation type="submission" date="2020-08" db="EMBL/GenBank/DDBJ databases">
        <title>Genomic Encyclopedia of Type Strains, Phase IV (KMG-IV): sequencing the most valuable type-strain genomes for metagenomic binning, comparative biology and taxonomic classification.</title>
        <authorList>
            <person name="Goeker M."/>
        </authorList>
    </citation>
    <scope>NUCLEOTIDE SEQUENCE [LARGE SCALE GENOMIC DNA]</scope>
    <source>
        <strain evidence="1 2">DSM 100995</strain>
    </source>
</reference>
<protein>
    <submittedName>
        <fullName evidence="1">REP element-mobilizing transposase RayT</fullName>
    </submittedName>
</protein>
<dbReference type="Gene3D" id="3.30.70.1290">
    <property type="entry name" value="Transposase IS200-like"/>
    <property type="match status" value="1"/>
</dbReference>
<sequence length="127" mass="15109">MSSHIHLIISTENGNLSDIMRDLKRHTAKAILKEMEENIQESRRDWMLWMFKRAGQRNINNEVYQFWQQNNHPVQLSTNQMMKQRLNYLHHNPVESGSVEYPPEYLYSSAKDYYSEQKGLVPVILLS</sequence>
<name>A0ABR6I8E0_9SPHI</name>
<dbReference type="SUPFAM" id="SSF143422">
    <property type="entry name" value="Transposase IS200-like"/>
    <property type="match status" value="1"/>
</dbReference>
<comment type="caution">
    <text evidence="1">The sequence shown here is derived from an EMBL/GenBank/DDBJ whole genome shotgun (WGS) entry which is preliminary data.</text>
</comment>
<gene>
    <name evidence="1" type="ORF">GGR35_001743</name>
</gene>
<dbReference type="RefSeq" id="WP_229704613.1">
    <property type="nucleotide sequence ID" value="NZ_BMCZ01000002.1"/>
</dbReference>
<evidence type="ECO:0000313" key="1">
    <source>
        <dbReference type="EMBL" id="MBB3969140.1"/>
    </source>
</evidence>
<evidence type="ECO:0000313" key="2">
    <source>
        <dbReference type="Proteomes" id="UP000583101"/>
    </source>
</evidence>
<organism evidence="1 2">
    <name type="scientific">Mucilaginibacter phyllosphaerae</name>
    <dbReference type="NCBI Taxonomy" id="1812349"/>
    <lineage>
        <taxon>Bacteria</taxon>
        <taxon>Pseudomonadati</taxon>
        <taxon>Bacteroidota</taxon>
        <taxon>Sphingobacteriia</taxon>
        <taxon>Sphingobacteriales</taxon>
        <taxon>Sphingobacteriaceae</taxon>
        <taxon>Mucilaginibacter</taxon>
    </lineage>
</organism>
<proteinExistence type="predicted"/>
<dbReference type="EMBL" id="JACIEG010000003">
    <property type="protein sequence ID" value="MBB3969140.1"/>
    <property type="molecule type" value="Genomic_DNA"/>
</dbReference>
<keyword evidence="2" id="KW-1185">Reference proteome</keyword>
<dbReference type="Proteomes" id="UP000583101">
    <property type="component" value="Unassembled WGS sequence"/>
</dbReference>
<dbReference type="InterPro" id="IPR036515">
    <property type="entry name" value="Transposase_17_sf"/>
</dbReference>